<gene>
    <name evidence="1" type="ORF">CYMTET_17216</name>
</gene>
<organism evidence="1 2">
    <name type="scientific">Cymbomonas tetramitiformis</name>
    <dbReference type="NCBI Taxonomy" id="36881"/>
    <lineage>
        <taxon>Eukaryota</taxon>
        <taxon>Viridiplantae</taxon>
        <taxon>Chlorophyta</taxon>
        <taxon>Pyramimonadophyceae</taxon>
        <taxon>Pyramimonadales</taxon>
        <taxon>Pyramimonadaceae</taxon>
        <taxon>Cymbomonas</taxon>
    </lineage>
</organism>
<accession>A0AAE0GAU7</accession>
<proteinExistence type="predicted"/>
<evidence type="ECO:0000313" key="1">
    <source>
        <dbReference type="EMBL" id="KAK3274602.1"/>
    </source>
</evidence>
<evidence type="ECO:0000313" key="2">
    <source>
        <dbReference type="Proteomes" id="UP001190700"/>
    </source>
</evidence>
<name>A0AAE0GAU7_9CHLO</name>
<dbReference type="Proteomes" id="UP001190700">
    <property type="component" value="Unassembled WGS sequence"/>
</dbReference>
<sequence length="70" mass="7649">MIWACVKEEERRMCGTGGSIKALQSKLKEKETQLEAVKKVTYGEGLGRVLAAEELALQRSATLSGRKPAN</sequence>
<keyword evidence="2" id="KW-1185">Reference proteome</keyword>
<protein>
    <submittedName>
        <fullName evidence="1">Uncharacterized protein</fullName>
    </submittedName>
</protein>
<reference evidence="1 2" key="1">
    <citation type="journal article" date="2015" name="Genome Biol. Evol.">
        <title>Comparative Genomics of a Bacterivorous Green Alga Reveals Evolutionary Causalities and Consequences of Phago-Mixotrophic Mode of Nutrition.</title>
        <authorList>
            <person name="Burns J.A."/>
            <person name="Paasch A."/>
            <person name="Narechania A."/>
            <person name="Kim E."/>
        </authorList>
    </citation>
    <scope>NUCLEOTIDE SEQUENCE [LARGE SCALE GENOMIC DNA]</scope>
    <source>
        <strain evidence="1 2">PLY_AMNH</strain>
    </source>
</reference>
<dbReference type="AlphaFoldDB" id="A0AAE0GAU7"/>
<dbReference type="EMBL" id="LGRX02007629">
    <property type="protein sequence ID" value="KAK3274602.1"/>
    <property type="molecule type" value="Genomic_DNA"/>
</dbReference>
<comment type="caution">
    <text evidence="1">The sequence shown here is derived from an EMBL/GenBank/DDBJ whole genome shotgun (WGS) entry which is preliminary data.</text>
</comment>